<dbReference type="Proteomes" id="UP000253490">
    <property type="component" value="Unassembled WGS sequence"/>
</dbReference>
<evidence type="ECO:0000313" key="1">
    <source>
        <dbReference type="EMBL" id="RBP62110.1"/>
    </source>
</evidence>
<gene>
    <name evidence="1" type="ORF">DES36_11283</name>
</gene>
<comment type="caution">
    <text evidence="1">The sequence shown here is derived from an EMBL/GenBank/DDBJ whole genome shotgun (WGS) entry which is preliminary data.</text>
</comment>
<dbReference type="EMBL" id="QNRX01000012">
    <property type="protein sequence ID" value="RBP62110.1"/>
    <property type="molecule type" value="Genomic_DNA"/>
</dbReference>
<name>A0A366I4V5_9FIRM</name>
<organism evidence="1 2">
    <name type="scientific">Alkalibaculum bacchi</name>
    <dbReference type="NCBI Taxonomy" id="645887"/>
    <lineage>
        <taxon>Bacteria</taxon>
        <taxon>Bacillati</taxon>
        <taxon>Bacillota</taxon>
        <taxon>Clostridia</taxon>
        <taxon>Eubacteriales</taxon>
        <taxon>Eubacteriaceae</taxon>
        <taxon>Alkalibaculum</taxon>
    </lineage>
</organism>
<sequence length="70" mass="8010">MSLSIKSKLKDVFKDPNGRRVLEKYFSEELKHPMLKLAMGLTLEQIAKKAGPEKAPQSLIDKIDKELRDL</sequence>
<dbReference type="AlphaFoldDB" id="A0A366I4V5"/>
<reference evidence="1 2" key="1">
    <citation type="submission" date="2018-06" db="EMBL/GenBank/DDBJ databases">
        <title>Genomic Encyclopedia of Type Strains, Phase IV (KMG-IV): sequencing the most valuable type-strain genomes for metagenomic binning, comparative biology and taxonomic classification.</title>
        <authorList>
            <person name="Goeker M."/>
        </authorList>
    </citation>
    <scope>NUCLEOTIDE SEQUENCE [LARGE SCALE GENOMIC DNA]</scope>
    <source>
        <strain evidence="1 2">DSM 22112</strain>
    </source>
</reference>
<evidence type="ECO:0000313" key="2">
    <source>
        <dbReference type="Proteomes" id="UP000253490"/>
    </source>
</evidence>
<protein>
    <submittedName>
        <fullName evidence="1">Uncharacterized protein</fullName>
    </submittedName>
</protein>
<keyword evidence="2" id="KW-1185">Reference proteome</keyword>
<dbReference type="RefSeq" id="WP_113921044.1">
    <property type="nucleotide sequence ID" value="NZ_CALNCS010000161.1"/>
</dbReference>
<accession>A0A366I4V5</accession>
<proteinExistence type="predicted"/>